<dbReference type="SMR" id="A0A3B6CGD9"/>
<dbReference type="PANTHER" id="PTHR12052:SF10">
    <property type="entry name" value="THIOREDOXIN DOMAIN-CONTAINING PROTEIN"/>
    <property type="match status" value="1"/>
</dbReference>
<dbReference type="PANTHER" id="PTHR12052">
    <property type="entry name" value="THIOREDOXIN-LIKE PROTEN 4A, 4B"/>
    <property type="match status" value="1"/>
</dbReference>
<dbReference type="GO" id="GO:0000398">
    <property type="term" value="P:mRNA splicing, via spliceosome"/>
    <property type="evidence" value="ECO:0007669"/>
    <property type="project" value="InterPro"/>
</dbReference>
<reference evidence="2" key="1">
    <citation type="submission" date="2018-08" db="EMBL/GenBank/DDBJ databases">
        <authorList>
            <person name="Rossello M."/>
        </authorList>
    </citation>
    <scope>NUCLEOTIDE SEQUENCE [LARGE SCALE GENOMIC DNA]</scope>
    <source>
        <strain evidence="2">cv. Chinese Spring</strain>
    </source>
</reference>
<proteinExistence type="inferred from homology"/>
<accession>A0A3B6CGD9</accession>
<dbReference type="GO" id="GO:0046540">
    <property type="term" value="C:U4/U6 x U5 tri-snRNP complex"/>
    <property type="evidence" value="ECO:0000318"/>
    <property type="project" value="GO_Central"/>
</dbReference>
<name>A0A3B6CGD9_WHEAT</name>
<dbReference type="OrthoDB" id="687194at2759"/>
<dbReference type="SMART" id="SM01410">
    <property type="entry name" value="DIM1"/>
    <property type="match status" value="1"/>
</dbReference>
<dbReference type="Gramene" id="TraesCAD_scaffold_014470_01G000300.1">
    <property type="protein sequence ID" value="TraesCAD_scaffold_014470_01G000300.1"/>
    <property type="gene ID" value="TraesCAD_scaffold_014470_01G000300"/>
</dbReference>
<dbReference type="InterPro" id="IPR036249">
    <property type="entry name" value="Thioredoxin-like_sf"/>
</dbReference>
<dbReference type="Gramene" id="TraesCLE_scaffold_006761_01G000300.1">
    <property type="protein sequence ID" value="TraesCLE_scaffold_006761_01G000300.1"/>
    <property type="gene ID" value="TraesCLE_scaffold_006761_01G000300"/>
</dbReference>
<protein>
    <submittedName>
        <fullName evidence="2">Uncharacterized protein</fullName>
    </submittedName>
</protein>
<dbReference type="GO" id="GO:0005682">
    <property type="term" value="C:U5 snRNP"/>
    <property type="evidence" value="ECO:0000318"/>
    <property type="project" value="GO_Central"/>
</dbReference>
<organism evidence="2">
    <name type="scientific">Triticum aestivum</name>
    <name type="common">Wheat</name>
    <dbReference type="NCBI Taxonomy" id="4565"/>
    <lineage>
        <taxon>Eukaryota</taxon>
        <taxon>Viridiplantae</taxon>
        <taxon>Streptophyta</taxon>
        <taxon>Embryophyta</taxon>
        <taxon>Tracheophyta</taxon>
        <taxon>Spermatophyta</taxon>
        <taxon>Magnoliopsida</taxon>
        <taxon>Liliopsida</taxon>
        <taxon>Poales</taxon>
        <taxon>Poaceae</taxon>
        <taxon>BOP clade</taxon>
        <taxon>Pooideae</taxon>
        <taxon>Triticodae</taxon>
        <taxon>Triticeae</taxon>
        <taxon>Triticinae</taxon>
        <taxon>Triticum</taxon>
    </lineage>
</organism>
<evidence type="ECO:0000256" key="1">
    <source>
        <dbReference type="ARBA" id="ARBA00008241"/>
    </source>
</evidence>
<comment type="similarity">
    <text evidence="1">Belongs to the DIM1 family.</text>
</comment>
<dbReference type="GO" id="GO:0005681">
    <property type="term" value="C:spliceosomal complex"/>
    <property type="evidence" value="ECO:0000318"/>
    <property type="project" value="GO_Central"/>
</dbReference>
<dbReference type="Gramene" id="TraesCS2B02G589500.1">
    <property type="protein sequence ID" value="TraesCS2B02G589500.1.cds1"/>
    <property type="gene ID" value="TraesCS2B02G589500"/>
</dbReference>
<dbReference type="AlphaFoldDB" id="A0A3B6CGD9"/>
<dbReference type="Gramene" id="TraesCS2B03G1476000.1">
    <property type="protein sequence ID" value="TraesCS2B03G1476000.1.CDS1"/>
    <property type="gene ID" value="TraesCS2B03G1476000"/>
</dbReference>
<sequence length="89" mass="9819">MAAAAERVGPVAALYAVDIDEVQDFNAMYELHVRPCTVIFFYGNLCVDVRGPHSRDDIVWPAYGSDDFAGLVRAVHERARAGRRIVVLG</sequence>
<dbReference type="SUPFAM" id="SSF52833">
    <property type="entry name" value="Thioredoxin-like"/>
    <property type="match status" value="1"/>
</dbReference>
<dbReference type="Gramene" id="TraesWEE_scaffold_001647_01G000700.1">
    <property type="protein sequence ID" value="TraesWEE_scaffold_001647_01G000700.1"/>
    <property type="gene ID" value="TraesWEE_scaffold_001647_01G000700"/>
</dbReference>
<dbReference type="Gramene" id="TraesJUL2B03G01068980.1">
    <property type="protein sequence ID" value="TraesJUL2B03G01068980.1.CDS1"/>
    <property type="gene ID" value="TraesJUL2B03G01068980"/>
</dbReference>
<reference evidence="2" key="2">
    <citation type="submission" date="2018-10" db="UniProtKB">
        <authorList>
            <consortium name="EnsemblPlants"/>
        </authorList>
    </citation>
    <scope>IDENTIFICATION</scope>
</reference>
<dbReference type="STRING" id="4565.A0A3B6CGD9"/>
<dbReference type="Gramene" id="TraesLAC2B03G01019820.1">
    <property type="protein sequence ID" value="TraesLAC2B03G01019820.1.CDS1"/>
    <property type="gene ID" value="TraesLAC2B03G01019820"/>
</dbReference>
<dbReference type="Gramene" id="TraesMAC2B03G01063830.1">
    <property type="protein sequence ID" value="TraesMAC2B03G01063830.1.CDS1"/>
    <property type="gene ID" value="TraesMAC2B03G01063830"/>
</dbReference>
<dbReference type="Gramene" id="TraesARI2B03G01081720.1">
    <property type="protein sequence ID" value="TraesARI2B03G01081720.1.CDS1"/>
    <property type="gene ID" value="TraesARI2B03G01081720"/>
</dbReference>
<dbReference type="Proteomes" id="UP000019116">
    <property type="component" value="Chromosome 2B"/>
</dbReference>
<dbReference type="Pfam" id="PF02966">
    <property type="entry name" value="DIM1"/>
    <property type="match status" value="1"/>
</dbReference>
<dbReference type="Gramene" id="TraesJAG2B03G01064720.1">
    <property type="protein sequence ID" value="TraesJAG2B03G01064720.1.CDS1"/>
    <property type="gene ID" value="TraesJAG2B03G01064720"/>
</dbReference>
<dbReference type="Gene3D" id="3.40.30.10">
    <property type="entry name" value="Glutaredoxin"/>
    <property type="match status" value="1"/>
</dbReference>
<keyword evidence="3" id="KW-1185">Reference proteome</keyword>
<evidence type="ECO:0000313" key="2">
    <source>
        <dbReference type="EnsemblPlants" id="TraesCS2B02G589500.1.cds1"/>
    </source>
</evidence>
<dbReference type="Gramene" id="TraesSYM2B03G01081110.1">
    <property type="protein sequence ID" value="TraesSYM2B03G01081110.1.CDS1"/>
    <property type="gene ID" value="TraesSYM2B03G01081110"/>
</dbReference>
<dbReference type="InterPro" id="IPR004123">
    <property type="entry name" value="Dim1"/>
</dbReference>
<dbReference type="EnsemblPlants" id="TraesCS2B02G589500.1">
    <property type="protein sequence ID" value="TraesCS2B02G589500.1.cds1"/>
    <property type="gene ID" value="TraesCS2B02G589500"/>
</dbReference>
<dbReference type="Gramene" id="TraesLDM2B03G01067490.1">
    <property type="protein sequence ID" value="TraesLDM2B03G01067490.1.CDS1"/>
    <property type="gene ID" value="TraesLDM2B03G01067490"/>
</dbReference>
<evidence type="ECO:0000313" key="3">
    <source>
        <dbReference type="Proteomes" id="UP000019116"/>
    </source>
</evidence>